<dbReference type="EMBL" id="KQ234878">
    <property type="protein sequence ID" value="KMZ83491.1"/>
    <property type="molecule type" value="Genomic_DNA"/>
</dbReference>
<dbReference type="Proteomes" id="UP000053327">
    <property type="component" value="Unassembled WGS sequence"/>
</dbReference>
<protein>
    <recommendedName>
        <fullName evidence="3">PIR Superfamily Protein</fullName>
    </recommendedName>
</protein>
<reference evidence="1 2" key="1">
    <citation type="submission" date="2011-08" db="EMBL/GenBank/DDBJ databases">
        <title>The Genome Sequence of Plasmodium vivax Brazil I.</title>
        <authorList>
            <consortium name="The Broad Institute Genome Sequencing Platform"/>
            <consortium name="The Broad Institute Genome Sequencing Center for Infectious Disease"/>
            <person name="Neafsey D."/>
            <person name="Carlton J."/>
            <person name="Barnwell J."/>
            <person name="Collins W."/>
            <person name="Escalante A."/>
            <person name="Mullikin J."/>
            <person name="Saul A."/>
            <person name="Guigo R."/>
            <person name="Camara F."/>
            <person name="Young S.K."/>
            <person name="Zeng Q."/>
            <person name="Gargeya S."/>
            <person name="Fitzgerald M."/>
            <person name="Haas B."/>
            <person name="Abouelleil A."/>
            <person name="Alvarado L."/>
            <person name="Arachchi H.M."/>
            <person name="Berlin A."/>
            <person name="Brown A."/>
            <person name="Chapman S.B."/>
            <person name="Chen Z."/>
            <person name="Dunbar C."/>
            <person name="Freedman E."/>
            <person name="Gearin G."/>
            <person name="Gellesch M."/>
            <person name="Goldberg J."/>
            <person name="Griggs A."/>
            <person name="Gujja S."/>
            <person name="Heiman D."/>
            <person name="Howarth C."/>
            <person name="Larson L."/>
            <person name="Lui A."/>
            <person name="MacDonald P.J.P."/>
            <person name="Montmayeur A."/>
            <person name="Murphy C."/>
            <person name="Neiman D."/>
            <person name="Pearson M."/>
            <person name="Priest M."/>
            <person name="Roberts A."/>
            <person name="Saif S."/>
            <person name="Shea T."/>
            <person name="Shenoy N."/>
            <person name="Sisk P."/>
            <person name="Stolte C."/>
            <person name="Sykes S."/>
            <person name="Wortman J."/>
            <person name="Nusbaum C."/>
            <person name="Birren B."/>
        </authorList>
    </citation>
    <scope>NUCLEOTIDE SEQUENCE [LARGE SCALE GENOMIC DNA]</scope>
    <source>
        <strain evidence="1 2">Brazil I</strain>
    </source>
</reference>
<organism evidence="1 2">
    <name type="scientific">Plasmodium vivax (strain Brazil I)</name>
    <dbReference type="NCBI Taxonomy" id="1033975"/>
    <lineage>
        <taxon>Eukaryota</taxon>
        <taxon>Sar</taxon>
        <taxon>Alveolata</taxon>
        <taxon>Apicomplexa</taxon>
        <taxon>Aconoidasida</taxon>
        <taxon>Haemosporida</taxon>
        <taxon>Plasmodiidae</taxon>
        <taxon>Plasmodium</taxon>
        <taxon>Plasmodium (Plasmodium)</taxon>
    </lineage>
</organism>
<dbReference type="OrthoDB" id="388666at2759"/>
<evidence type="ECO:0000313" key="2">
    <source>
        <dbReference type="Proteomes" id="UP000053327"/>
    </source>
</evidence>
<name>A0A0J9SLC5_PLAV1</name>
<accession>A0A0J9SLC5</accession>
<evidence type="ECO:0008006" key="3">
    <source>
        <dbReference type="Google" id="ProtNLM"/>
    </source>
</evidence>
<evidence type="ECO:0000313" key="1">
    <source>
        <dbReference type="EMBL" id="KMZ83491.1"/>
    </source>
</evidence>
<dbReference type="AlphaFoldDB" id="A0A0J9SLC5"/>
<proteinExistence type="predicted"/>
<sequence>MIWLYNRVLNITTSKDIINNFYKALDLTPNSDKSLLKKCLTKNFNIENDIFNILKFIYEFLHLYDDIENKISEEYDSNVELYCKHIKENFQNYNSIKKKCTSINNCKCYNELMYFKEQFSSAEVLKFICDKCRYEKIQCKGDSALSKDIPCLKERENSFIIIKQEGSWLRTKIGKEKSIQKHMNKENYDNLEYLQKIASTYSDNKIYNVKYN</sequence>
<gene>
    <name evidence="1" type="ORF">PVBG_06348</name>
</gene>